<keyword evidence="3" id="KW-1185">Reference proteome</keyword>
<evidence type="ECO:0000259" key="1">
    <source>
        <dbReference type="Pfam" id="PF00668"/>
    </source>
</evidence>
<proteinExistence type="predicted"/>
<protein>
    <recommendedName>
        <fullName evidence="1">Condensation domain-containing protein</fullName>
    </recommendedName>
</protein>
<dbReference type="InterPro" id="IPR001242">
    <property type="entry name" value="Condensation_dom"/>
</dbReference>
<dbReference type="Gene3D" id="3.30.559.10">
    <property type="entry name" value="Chloramphenicol acetyltransferase-like domain"/>
    <property type="match status" value="1"/>
</dbReference>
<organism evidence="2 3">
    <name type="scientific">Oerskovia gallyi</name>
    <dbReference type="NCBI Taxonomy" id="2762226"/>
    <lineage>
        <taxon>Bacteria</taxon>
        <taxon>Bacillati</taxon>
        <taxon>Actinomycetota</taxon>
        <taxon>Actinomycetes</taxon>
        <taxon>Micrococcales</taxon>
        <taxon>Cellulomonadaceae</taxon>
        <taxon>Oerskovia</taxon>
    </lineage>
</organism>
<evidence type="ECO:0000313" key="3">
    <source>
        <dbReference type="Proteomes" id="UP000633601"/>
    </source>
</evidence>
<dbReference type="Pfam" id="PF00668">
    <property type="entry name" value="Condensation"/>
    <property type="match status" value="1"/>
</dbReference>
<sequence>MDLSTRSIEFDQLVGRSGPMMWGQKAIYKSIRWLAEDAHYFNLFRVIDVPDGMAVGDLDGALGSLIARHEVLRTLFHDSAAGWTQDVRPAGRLVVDLVPARENASAEVAGGVVKDLMGRSFRHSEELPVRFSIVLEDSRPRKVVMVVSHLAVDGWSADLLKQDLIGLLRGDAGPAPHWQPVDQAAAEADGAGAARGVAAVDYWSKTLSSNPPSPVRPVVDTGRPGRFVRLGMSSTALAVAASAVATRCGVSTGTVLLAATAVVVGRHTGRKEVALQLIAANRLDARSRGLVGALAENALFVIDTSPAAVDGDFQTVAKRAFGAGLNAYRHAQYDPLVLDDVLERIRTQNGGALDLGYFFNDMRIGRDWSDIPEWDSEPDRLRELAQETEISLVGSWERQDATFFVHTEDATNTCRLFLMADTELIPAQEIEKLLLSMESVVVEAAIAG</sequence>
<dbReference type="SUPFAM" id="SSF52777">
    <property type="entry name" value="CoA-dependent acyltransferases"/>
    <property type="match status" value="2"/>
</dbReference>
<comment type="caution">
    <text evidence="2">The sequence shown here is derived from an EMBL/GenBank/DDBJ whole genome shotgun (WGS) entry which is preliminary data.</text>
</comment>
<accession>A0ABR8V006</accession>
<dbReference type="Gene3D" id="3.30.559.30">
    <property type="entry name" value="Nonribosomal peptide synthetase, condensation domain"/>
    <property type="match status" value="1"/>
</dbReference>
<evidence type="ECO:0000313" key="2">
    <source>
        <dbReference type="EMBL" id="MBD7998113.1"/>
    </source>
</evidence>
<dbReference type="InterPro" id="IPR023213">
    <property type="entry name" value="CAT-like_dom_sf"/>
</dbReference>
<dbReference type="PANTHER" id="PTHR45527:SF1">
    <property type="entry name" value="FATTY ACID SYNTHASE"/>
    <property type="match status" value="1"/>
</dbReference>
<reference evidence="2 3" key="1">
    <citation type="submission" date="2020-08" db="EMBL/GenBank/DDBJ databases">
        <title>A Genomic Blueprint of the Chicken Gut Microbiome.</title>
        <authorList>
            <person name="Gilroy R."/>
            <person name="Ravi A."/>
            <person name="Getino M."/>
            <person name="Pursley I."/>
            <person name="Horton D.L."/>
            <person name="Alikhan N.-F."/>
            <person name="Baker D."/>
            <person name="Gharbi K."/>
            <person name="Hall N."/>
            <person name="Watson M."/>
            <person name="Adriaenssens E.M."/>
            <person name="Foster-Nyarko E."/>
            <person name="Jarju S."/>
            <person name="Secka A."/>
            <person name="Antonio M."/>
            <person name="Oren A."/>
            <person name="Chaudhuri R."/>
            <person name="La Ragione R.M."/>
            <person name="Hildebrand F."/>
            <person name="Pallen M.J."/>
        </authorList>
    </citation>
    <scope>NUCLEOTIDE SEQUENCE [LARGE SCALE GENOMIC DNA]</scope>
    <source>
        <strain evidence="2 3">Sa2CUA8</strain>
    </source>
</reference>
<name>A0ABR8V006_9CELL</name>
<dbReference type="PANTHER" id="PTHR45527">
    <property type="entry name" value="NONRIBOSOMAL PEPTIDE SYNTHETASE"/>
    <property type="match status" value="1"/>
</dbReference>
<gene>
    <name evidence="2" type="ORF">H9640_06075</name>
</gene>
<dbReference type="EMBL" id="JACSQE010000004">
    <property type="protein sequence ID" value="MBD7998113.1"/>
    <property type="molecule type" value="Genomic_DNA"/>
</dbReference>
<dbReference type="RefSeq" id="WP_191789833.1">
    <property type="nucleotide sequence ID" value="NZ_JACSQE010000004.1"/>
</dbReference>
<feature type="domain" description="Condensation" evidence="1">
    <location>
        <begin position="35"/>
        <end position="334"/>
    </location>
</feature>
<dbReference type="Proteomes" id="UP000633601">
    <property type="component" value="Unassembled WGS sequence"/>
</dbReference>